<dbReference type="EMBL" id="PGOL01009181">
    <property type="protein sequence ID" value="PKI31109.1"/>
    <property type="molecule type" value="Genomic_DNA"/>
</dbReference>
<name>A0A2I0HHE6_PUNGR</name>
<dbReference type="Proteomes" id="UP000233551">
    <property type="component" value="Unassembled WGS sequence"/>
</dbReference>
<protein>
    <submittedName>
        <fullName evidence="1">Uncharacterized protein</fullName>
    </submittedName>
</protein>
<dbReference type="AlphaFoldDB" id="A0A2I0HHE6"/>
<comment type="caution">
    <text evidence="1">The sequence shown here is derived from an EMBL/GenBank/DDBJ whole genome shotgun (WGS) entry which is preliminary data.</text>
</comment>
<organism evidence="1 2">
    <name type="scientific">Punica granatum</name>
    <name type="common">Pomegranate</name>
    <dbReference type="NCBI Taxonomy" id="22663"/>
    <lineage>
        <taxon>Eukaryota</taxon>
        <taxon>Viridiplantae</taxon>
        <taxon>Streptophyta</taxon>
        <taxon>Embryophyta</taxon>
        <taxon>Tracheophyta</taxon>
        <taxon>Spermatophyta</taxon>
        <taxon>Magnoliopsida</taxon>
        <taxon>eudicotyledons</taxon>
        <taxon>Gunneridae</taxon>
        <taxon>Pentapetalae</taxon>
        <taxon>rosids</taxon>
        <taxon>malvids</taxon>
        <taxon>Myrtales</taxon>
        <taxon>Lythraceae</taxon>
        <taxon>Punica</taxon>
    </lineage>
</organism>
<gene>
    <name evidence="1" type="ORF">CRG98_048500</name>
</gene>
<evidence type="ECO:0000313" key="2">
    <source>
        <dbReference type="Proteomes" id="UP000233551"/>
    </source>
</evidence>
<proteinExistence type="predicted"/>
<reference evidence="1 2" key="1">
    <citation type="submission" date="2017-11" db="EMBL/GenBank/DDBJ databases">
        <title>De-novo sequencing of pomegranate (Punica granatum L.) genome.</title>
        <authorList>
            <person name="Akparov Z."/>
            <person name="Amiraslanov A."/>
            <person name="Hajiyeva S."/>
            <person name="Abbasov M."/>
            <person name="Kaur K."/>
            <person name="Hamwieh A."/>
            <person name="Solovyev V."/>
            <person name="Salamov A."/>
            <person name="Braich B."/>
            <person name="Kosarev P."/>
            <person name="Mahmoud A."/>
            <person name="Hajiyev E."/>
            <person name="Babayeva S."/>
            <person name="Izzatullayeva V."/>
            <person name="Mammadov A."/>
            <person name="Mammadov A."/>
            <person name="Sharifova S."/>
            <person name="Ojaghi J."/>
            <person name="Eynullazada K."/>
            <person name="Bayramov B."/>
            <person name="Abdulazimova A."/>
            <person name="Shahmuradov I."/>
        </authorList>
    </citation>
    <scope>NUCLEOTIDE SEQUENCE [LARGE SCALE GENOMIC DNA]</scope>
    <source>
        <strain evidence="2">cv. AG2017</strain>
        <tissue evidence="1">Leaf</tissue>
    </source>
</reference>
<sequence length="82" mass="8578">MALFKKGQPLVTKLATLAAYVVFPGAMAAAVIYSPPVYARSNKSSSSSSKTFVESNHSRILLGPGHPNLSSISRSEPACGLL</sequence>
<evidence type="ECO:0000313" key="1">
    <source>
        <dbReference type="EMBL" id="PKI31109.1"/>
    </source>
</evidence>
<keyword evidence="2" id="KW-1185">Reference proteome</keyword>
<accession>A0A2I0HHE6</accession>